<dbReference type="WBParaSite" id="Pan_g17828.t1">
    <property type="protein sequence ID" value="Pan_g17828.t1"/>
    <property type="gene ID" value="Pan_g17828"/>
</dbReference>
<feature type="domain" description="EF-hand" evidence="5">
    <location>
        <begin position="293"/>
        <end position="328"/>
    </location>
</feature>
<dbReference type="InterPro" id="IPR002048">
    <property type="entry name" value="EF_hand_dom"/>
</dbReference>
<evidence type="ECO:0000256" key="3">
    <source>
        <dbReference type="SAM" id="MobiDB-lite"/>
    </source>
</evidence>
<reference evidence="6" key="1">
    <citation type="journal article" date="2013" name="Genetics">
        <title>The draft genome and transcriptome of Panagrellus redivivus are shaped by the harsh demands of a free-living lifestyle.</title>
        <authorList>
            <person name="Srinivasan J."/>
            <person name="Dillman A.R."/>
            <person name="Macchietto M.G."/>
            <person name="Heikkinen L."/>
            <person name="Lakso M."/>
            <person name="Fracchia K.M."/>
            <person name="Antoshechkin I."/>
            <person name="Mortazavi A."/>
            <person name="Wong G."/>
            <person name="Sternberg P.W."/>
        </authorList>
    </citation>
    <scope>NUCLEOTIDE SEQUENCE [LARGE SCALE GENOMIC DNA]</scope>
    <source>
        <strain evidence="6">MT8872</strain>
    </source>
</reference>
<dbReference type="InterPro" id="IPR000261">
    <property type="entry name" value="EH_dom"/>
</dbReference>
<evidence type="ECO:0000259" key="4">
    <source>
        <dbReference type="PROSITE" id="PS50031"/>
    </source>
</evidence>
<keyword evidence="1" id="KW-0106">Calcium</keyword>
<dbReference type="GO" id="GO:0045296">
    <property type="term" value="F:cadherin binding"/>
    <property type="evidence" value="ECO:0007669"/>
    <property type="project" value="TreeGrafter"/>
</dbReference>
<dbReference type="GO" id="GO:0030132">
    <property type="term" value="C:clathrin coat of coated pit"/>
    <property type="evidence" value="ECO:0007669"/>
    <property type="project" value="TreeGrafter"/>
</dbReference>
<evidence type="ECO:0000313" key="7">
    <source>
        <dbReference type="WBParaSite" id="Pan_g17828.t1"/>
    </source>
</evidence>
<dbReference type="GO" id="GO:0005509">
    <property type="term" value="F:calcium ion binding"/>
    <property type="evidence" value="ECO:0007669"/>
    <property type="project" value="InterPro"/>
</dbReference>
<dbReference type="GO" id="GO:0006897">
    <property type="term" value="P:endocytosis"/>
    <property type="evidence" value="ECO:0007669"/>
    <property type="project" value="TreeGrafter"/>
</dbReference>
<accession>A0A7E4VA08</accession>
<feature type="domain" description="EH" evidence="4">
    <location>
        <begin position="126"/>
        <end position="214"/>
    </location>
</feature>
<dbReference type="SMART" id="SM00054">
    <property type="entry name" value="EFh"/>
    <property type="match status" value="3"/>
</dbReference>
<dbReference type="AlphaFoldDB" id="A0A7E4VA08"/>
<dbReference type="InterPro" id="IPR018247">
    <property type="entry name" value="EF_Hand_1_Ca_BS"/>
</dbReference>
<dbReference type="Proteomes" id="UP000492821">
    <property type="component" value="Unassembled WGS sequence"/>
</dbReference>
<keyword evidence="6" id="KW-1185">Reference proteome</keyword>
<feature type="domain" description="EH" evidence="4">
    <location>
        <begin position="13"/>
        <end position="119"/>
    </location>
</feature>
<sequence>MAGISEAEIAGVNLRYYEKLYRELNPSGSGDIPAGPAAEFLKGSGLQISDLSVIWEVADYRRRGALDKQGIFIALKLVAAVQQGHSTNIDLKMPLNPPSFPNIPPSVRPSPAVTPGPFEWDISASEQTKYDAIFNSLGPVNGKLSGEKVRPVMMNSGLSNVQLAKIWEMSDLDKDGMLDQFEMSIAMHLIYKCIETHALPDRLPPALARRSSVASSRRASAVASPVGSRIVPPLTSNSRTSSITSLNRGETRSQASIHSVEAPAPPSGSQTPVGVPRPGMKSIFDPTITDFPIDVARWQEDFEKLDTDHDGYLSGLDCRAALMATGLPQQQLAQIWGLVDIVKTGRLNSEQFALTMELIKEARLGVKLPEILPAQLIPPSLRASMPHMPLSPSEKANPRVRELNEEIETIIANRRQADQDLAQLEADITVKNSTVKNLEIELNTLQATVNQLRNQKGEAEKRLGEMDNRIVAFGDSVEEAKKRLASEEERLRKTKEEVEIARENANAEEQIMYSVREELRTLDNTLYQKKVELNKATDGITKATTQLADMESRITSNATEVVNVRAKLEELKAALEELERAQSPTSDDPILLKRYDELNADGKPAVAASASSAHAFQTSFDQSFGQETHPVAHVDPFANASTDPFGSGSFDAFGQMKISSPRATAADPFAQADPFSSAPAVPTSNNFADFANFASFN</sequence>
<dbReference type="SUPFAM" id="SSF47473">
    <property type="entry name" value="EF-hand"/>
    <property type="match status" value="3"/>
</dbReference>
<dbReference type="GO" id="GO:0016197">
    <property type="term" value="P:endosomal transport"/>
    <property type="evidence" value="ECO:0007669"/>
    <property type="project" value="TreeGrafter"/>
</dbReference>
<feature type="region of interest" description="Disordered" evidence="3">
    <location>
        <begin position="222"/>
        <end position="279"/>
    </location>
</feature>
<dbReference type="PROSITE" id="PS50222">
    <property type="entry name" value="EF_HAND_2"/>
    <property type="match status" value="2"/>
</dbReference>
<dbReference type="Gene3D" id="1.10.238.10">
    <property type="entry name" value="EF-hand"/>
    <property type="match status" value="3"/>
</dbReference>
<protein>
    <submittedName>
        <fullName evidence="7">Epidermal growth factor receptor substrate 15-like 1</fullName>
    </submittedName>
</protein>
<evidence type="ECO:0000313" key="6">
    <source>
        <dbReference type="Proteomes" id="UP000492821"/>
    </source>
</evidence>
<feature type="domain" description="EH" evidence="4">
    <location>
        <begin position="294"/>
        <end position="383"/>
    </location>
</feature>
<dbReference type="CDD" id="cd00052">
    <property type="entry name" value="EH"/>
    <property type="match status" value="3"/>
</dbReference>
<organism evidence="6 7">
    <name type="scientific">Panagrellus redivivus</name>
    <name type="common">Microworm</name>
    <dbReference type="NCBI Taxonomy" id="6233"/>
    <lineage>
        <taxon>Eukaryota</taxon>
        <taxon>Metazoa</taxon>
        <taxon>Ecdysozoa</taxon>
        <taxon>Nematoda</taxon>
        <taxon>Chromadorea</taxon>
        <taxon>Rhabditida</taxon>
        <taxon>Tylenchina</taxon>
        <taxon>Panagrolaimomorpha</taxon>
        <taxon>Panagrolaimoidea</taxon>
        <taxon>Panagrolaimidae</taxon>
        <taxon>Panagrellus</taxon>
    </lineage>
</organism>
<dbReference type="PANTHER" id="PTHR11216">
    <property type="entry name" value="EH DOMAIN"/>
    <property type="match status" value="1"/>
</dbReference>
<feature type="domain" description="EF-hand" evidence="5">
    <location>
        <begin position="158"/>
        <end position="193"/>
    </location>
</feature>
<dbReference type="PANTHER" id="PTHR11216:SF174">
    <property type="entry name" value="GH06923P"/>
    <property type="match status" value="1"/>
</dbReference>
<dbReference type="SMART" id="SM00027">
    <property type="entry name" value="EH"/>
    <property type="match status" value="3"/>
</dbReference>
<feature type="compositionally biased region" description="Polar residues" evidence="3">
    <location>
        <begin position="234"/>
        <end position="257"/>
    </location>
</feature>
<dbReference type="InterPro" id="IPR011992">
    <property type="entry name" value="EF-hand-dom_pair"/>
</dbReference>
<dbReference type="Gene3D" id="1.10.287.1490">
    <property type="match status" value="1"/>
</dbReference>
<dbReference type="PROSITE" id="PS00018">
    <property type="entry name" value="EF_HAND_1"/>
    <property type="match status" value="1"/>
</dbReference>
<keyword evidence="2" id="KW-0175">Coiled coil</keyword>
<dbReference type="PROSITE" id="PS50031">
    <property type="entry name" value="EH"/>
    <property type="match status" value="3"/>
</dbReference>
<feature type="coiled-coil region" evidence="2">
    <location>
        <begin position="400"/>
        <end position="511"/>
    </location>
</feature>
<dbReference type="Pfam" id="PF12763">
    <property type="entry name" value="EH"/>
    <property type="match status" value="3"/>
</dbReference>
<evidence type="ECO:0000256" key="1">
    <source>
        <dbReference type="ARBA" id="ARBA00022837"/>
    </source>
</evidence>
<dbReference type="SUPFAM" id="SSF57997">
    <property type="entry name" value="Tropomyosin"/>
    <property type="match status" value="1"/>
</dbReference>
<name>A0A7E4VA08_PANRE</name>
<evidence type="ECO:0000256" key="2">
    <source>
        <dbReference type="SAM" id="Coils"/>
    </source>
</evidence>
<proteinExistence type="predicted"/>
<evidence type="ECO:0000259" key="5">
    <source>
        <dbReference type="PROSITE" id="PS50222"/>
    </source>
</evidence>
<reference evidence="7" key="2">
    <citation type="submission" date="2020-10" db="UniProtKB">
        <authorList>
            <consortium name="WormBaseParasite"/>
        </authorList>
    </citation>
    <scope>IDENTIFICATION</scope>
</reference>